<dbReference type="PANTHER" id="PTHR30036:SF7">
    <property type="entry name" value="ABC TRANSPORTER PERIPLASMIC-BINDING PROTEIN YPHF"/>
    <property type="match status" value="1"/>
</dbReference>
<sequence>MKFMEKKMARHSIKMIALLTAFGLASAAMTVQAAERIAFIPKLVGVGFFTSGGNGAQEAGKALGIDVTYDGPTEPSVSGQVQLVNNFVNQGYDAIIVSAVSPDGLCPALKRAMQRGVKILTWDSDTKPECRSYYINQGTPKQLGSMLVEMAAHQVDKEKAKVAYQVDKEKAKAKVAFFYSSPTVTDQNQWVKEAKAKISQEHPGWEIVTTQFGYNDATKSLQTAEGIIKAYPDLDAIIAPDANALPAAAQAAENLKRNNLAIVGFSTPNVMRPYVQRGTVKEFGLWDVVQQGKISVYVANALLKNMPMNVGDSLDIPGIGKVTVSPNSEQGYHYEAKGNGIVLLPERVIFNKDNIDKYDF</sequence>
<comment type="subcellular location">
    <subcellularLocation>
        <location evidence="1">Periplasm</location>
    </subcellularLocation>
</comment>
<evidence type="ECO:0000313" key="11">
    <source>
        <dbReference type="Proteomes" id="UP000003532"/>
    </source>
</evidence>
<dbReference type="GO" id="GO:0030288">
    <property type="term" value="C:outer membrane-bounded periplasmic space"/>
    <property type="evidence" value="ECO:0007669"/>
    <property type="project" value="TreeGrafter"/>
</dbReference>
<dbReference type="PATRIC" id="fig|913075.3.peg.4524"/>
<dbReference type="CDD" id="cd20003">
    <property type="entry name" value="PBP1_LsrB_Quorum_Sensing"/>
    <property type="match status" value="1"/>
</dbReference>
<dbReference type="InterPro" id="IPR050555">
    <property type="entry name" value="Bact_Solute-Bind_Prot2"/>
</dbReference>
<evidence type="ECO:0000259" key="9">
    <source>
        <dbReference type="Pfam" id="PF13407"/>
    </source>
</evidence>
<dbReference type="GO" id="GO:0055085">
    <property type="term" value="P:transmembrane transport"/>
    <property type="evidence" value="ECO:0007669"/>
    <property type="project" value="UniProtKB-ARBA"/>
</dbReference>
<dbReference type="InterPro" id="IPR025997">
    <property type="entry name" value="SBP_2_dom"/>
</dbReference>
<dbReference type="NCBIfam" id="NF011937">
    <property type="entry name" value="PRK15408.1"/>
    <property type="match status" value="1"/>
</dbReference>
<dbReference type="InterPro" id="IPR028082">
    <property type="entry name" value="Peripla_BP_I"/>
</dbReference>
<dbReference type="GO" id="GO:0030246">
    <property type="term" value="F:carbohydrate binding"/>
    <property type="evidence" value="ECO:0007669"/>
    <property type="project" value="TreeGrafter"/>
</dbReference>
<evidence type="ECO:0000313" key="10">
    <source>
        <dbReference type="EMBL" id="EHC49114.1"/>
    </source>
</evidence>
<accession>G5NKV3</accession>
<evidence type="ECO:0000256" key="7">
    <source>
        <dbReference type="ARBA" id="ARBA00025060"/>
    </source>
</evidence>
<dbReference type="InterPro" id="IPR030159">
    <property type="entry name" value="LsrB"/>
</dbReference>
<evidence type="ECO:0000256" key="6">
    <source>
        <dbReference type="ARBA" id="ARBA00022764"/>
    </source>
</evidence>
<keyword evidence="5 8" id="KW-0732">Signal</keyword>
<comment type="subunit">
    <text evidence="3">The complex is composed of two ATP-binding proteins (LsrA), two transmembrane proteins (LsrC and LsrD) and a solute-binding protein (LsrB).</text>
</comment>
<organism evidence="10 11">
    <name type="scientific">Salmonella enterica subsp. enterica serovar Inverness str. R8-3668</name>
    <dbReference type="NCBI Taxonomy" id="913075"/>
    <lineage>
        <taxon>Bacteria</taxon>
        <taxon>Pseudomonadati</taxon>
        <taxon>Pseudomonadota</taxon>
        <taxon>Gammaproteobacteria</taxon>
        <taxon>Enterobacterales</taxon>
        <taxon>Enterobacteriaceae</taxon>
        <taxon>Salmonella</taxon>
    </lineage>
</organism>
<evidence type="ECO:0000256" key="8">
    <source>
        <dbReference type="SAM" id="SignalP"/>
    </source>
</evidence>
<evidence type="ECO:0000256" key="1">
    <source>
        <dbReference type="ARBA" id="ARBA00004418"/>
    </source>
</evidence>
<comment type="function">
    <text evidence="7">Part of the ABC transporter complex LsrABCD involved in autoinducer 2 (AI-2) import. Binds AI-2 and delivers it to the LsrC and LsrD permeases.</text>
</comment>
<dbReference type="EMBL" id="AFCO01001886">
    <property type="protein sequence ID" value="EHC49114.1"/>
    <property type="molecule type" value="Genomic_DNA"/>
</dbReference>
<evidence type="ECO:0000256" key="2">
    <source>
        <dbReference type="ARBA" id="ARBA00007639"/>
    </source>
</evidence>
<dbReference type="Pfam" id="PF13407">
    <property type="entry name" value="Peripla_BP_4"/>
    <property type="match status" value="1"/>
</dbReference>
<dbReference type="PANTHER" id="PTHR30036">
    <property type="entry name" value="D-XYLOSE-BINDING PERIPLASMIC PROTEIN"/>
    <property type="match status" value="1"/>
</dbReference>
<feature type="signal peptide" evidence="8">
    <location>
        <begin position="1"/>
        <end position="33"/>
    </location>
</feature>
<comment type="similarity">
    <text evidence="2">Belongs to the bacterial solute-binding protein 2 family.</text>
</comment>
<dbReference type="GO" id="GO:0043190">
    <property type="term" value="C:ATP-binding cassette (ABC) transporter complex"/>
    <property type="evidence" value="ECO:0007669"/>
    <property type="project" value="InterPro"/>
</dbReference>
<protein>
    <recommendedName>
        <fullName evidence="4">Autoinducer 2-binding protein LsrB</fullName>
    </recommendedName>
</protein>
<evidence type="ECO:0000256" key="4">
    <source>
        <dbReference type="ARBA" id="ARBA00014452"/>
    </source>
</evidence>
<name>G5NKV3_SALET</name>
<feature type="chain" id="PRO_5003481416" description="Autoinducer 2-binding protein LsrB" evidence="8">
    <location>
        <begin position="34"/>
        <end position="360"/>
    </location>
</feature>
<reference evidence="10 11" key="1">
    <citation type="journal article" date="2011" name="BMC Genomics">
        <title>Genome sequencing reveals diversification of virulence factor content and possible host adaptation in distinct subpopulations of Salmonella enterica.</title>
        <authorList>
            <person name="den Bakker H.C."/>
            <person name="Moreno Switt A.I."/>
            <person name="Govoni G."/>
            <person name="Cummings C.A."/>
            <person name="Ranieri M.L."/>
            <person name="Degoricija L."/>
            <person name="Hoelzer K."/>
            <person name="Rodriguez-Rivera L.D."/>
            <person name="Brown S."/>
            <person name="Bolchacova E."/>
            <person name="Furtado M.R."/>
            <person name="Wiedmann M."/>
        </authorList>
    </citation>
    <scope>NUCLEOTIDE SEQUENCE [LARGE SCALE GENOMIC DNA]</scope>
    <source>
        <strain evidence="10 11">R8-3668</strain>
    </source>
</reference>
<keyword evidence="6" id="KW-0574">Periplasm</keyword>
<comment type="caution">
    <text evidence="10">The sequence shown here is derived from an EMBL/GenBank/DDBJ whole genome shotgun (WGS) entry which is preliminary data.</text>
</comment>
<evidence type="ECO:0000256" key="3">
    <source>
        <dbReference type="ARBA" id="ARBA00011262"/>
    </source>
</evidence>
<dbReference type="BioCyc" id="SENT913075:G120P-460-MONOMER"/>
<dbReference type="Proteomes" id="UP000003532">
    <property type="component" value="Unassembled WGS sequence"/>
</dbReference>
<dbReference type="AlphaFoldDB" id="G5NKV3"/>
<feature type="domain" description="Periplasmic binding protein" evidence="9">
    <location>
        <begin position="37"/>
        <end position="304"/>
    </location>
</feature>
<dbReference type="Gene3D" id="3.40.50.2300">
    <property type="match status" value="2"/>
</dbReference>
<gene>
    <name evidence="10" type="ORF">LTSEINV_5788</name>
</gene>
<proteinExistence type="inferred from homology"/>
<dbReference type="SUPFAM" id="SSF53822">
    <property type="entry name" value="Periplasmic binding protein-like I"/>
    <property type="match status" value="1"/>
</dbReference>
<evidence type="ECO:0000256" key="5">
    <source>
        <dbReference type="ARBA" id="ARBA00022729"/>
    </source>
</evidence>